<keyword evidence="2 5" id="KW-0238">DNA-binding</keyword>
<dbReference type="EMBL" id="CP023699">
    <property type="protein sequence ID" value="QEU90456.1"/>
    <property type="molecule type" value="Genomic_DNA"/>
</dbReference>
<keyword evidence="6" id="KW-1185">Reference proteome</keyword>
<dbReference type="AlphaFoldDB" id="A0A5J6GB17"/>
<keyword evidence="3" id="KW-0804">Transcription</keyword>
<dbReference type="SUPFAM" id="SSF46894">
    <property type="entry name" value="C-terminal effector domain of the bipartite response regulators"/>
    <property type="match status" value="1"/>
</dbReference>
<evidence type="ECO:0000313" key="6">
    <source>
        <dbReference type="Proteomes" id="UP000325529"/>
    </source>
</evidence>
<evidence type="ECO:0000256" key="3">
    <source>
        <dbReference type="ARBA" id="ARBA00023163"/>
    </source>
</evidence>
<evidence type="ECO:0000256" key="1">
    <source>
        <dbReference type="ARBA" id="ARBA00023015"/>
    </source>
</evidence>
<dbReference type="PRINTS" id="PR00038">
    <property type="entry name" value="HTHLUXR"/>
</dbReference>
<dbReference type="GO" id="GO:0003677">
    <property type="term" value="F:DNA binding"/>
    <property type="evidence" value="ECO:0007669"/>
    <property type="project" value="UniProtKB-KW"/>
</dbReference>
<dbReference type="GO" id="GO:0006355">
    <property type="term" value="P:regulation of DNA-templated transcription"/>
    <property type="evidence" value="ECO:0007669"/>
    <property type="project" value="InterPro"/>
</dbReference>
<dbReference type="SMART" id="SM00421">
    <property type="entry name" value="HTH_LUXR"/>
    <property type="match status" value="1"/>
</dbReference>
<accession>A0A5J6GB17</accession>
<dbReference type="PROSITE" id="PS50043">
    <property type="entry name" value="HTH_LUXR_2"/>
    <property type="match status" value="1"/>
</dbReference>
<dbReference type="RefSeq" id="WP_055544974.1">
    <property type="nucleotide sequence ID" value="NZ_CP023699.1"/>
</dbReference>
<reference evidence="5 6" key="1">
    <citation type="submission" date="2017-09" db="EMBL/GenBank/DDBJ databases">
        <authorList>
            <person name="Lee N."/>
            <person name="Cho B.-K."/>
        </authorList>
    </citation>
    <scope>NUCLEOTIDE SEQUENCE [LARGE SCALE GENOMIC DNA]</scope>
    <source>
        <strain evidence="5 6">ATCC 12853</strain>
    </source>
</reference>
<dbReference type="InterPro" id="IPR016032">
    <property type="entry name" value="Sig_transdc_resp-reg_C-effctor"/>
</dbReference>
<dbReference type="Gene3D" id="3.40.50.2300">
    <property type="match status" value="1"/>
</dbReference>
<dbReference type="PANTHER" id="PTHR43214:SF24">
    <property type="entry name" value="TRANSCRIPTIONAL REGULATORY PROTEIN NARL-RELATED"/>
    <property type="match status" value="1"/>
</dbReference>
<keyword evidence="1" id="KW-0805">Transcription regulation</keyword>
<proteinExistence type="predicted"/>
<dbReference type="Pfam" id="PF00196">
    <property type="entry name" value="GerE"/>
    <property type="match status" value="1"/>
</dbReference>
<dbReference type="Proteomes" id="UP000325529">
    <property type="component" value="Chromosome"/>
</dbReference>
<gene>
    <name evidence="5" type="ORF">CP970_05595</name>
</gene>
<evidence type="ECO:0000313" key="5">
    <source>
        <dbReference type="EMBL" id="QEU90456.1"/>
    </source>
</evidence>
<dbReference type="KEGG" id="ska:CP970_05595"/>
<sequence length="208" mass="21563">MERTEVPLWLDESNVIFRRGLADCLTVAGFTIVGESAGLRPLPDLGTAALLVAEADGAGLDAVARLVAERPVPLLGVLDAPRPELVRSALEHGFAGLLVRAETTPDSLVAAVDAVAAGSGSLPPAALAGLLSGVGGDALRLRAAAELLARRELDVLRLLAEGSSTREIAGTLCYSERTVKNIVHDTLAKLNCRTRAHAVAIVVRQGAL</sequence>
<dbReference type="InterPro" id="IPR039420">
    <property type="entry name" value="WalR-like"/>
</dbReference>
<name>A0A5J6GB17_STRKN</name>
<dbReference type="InterPro" id="IPR000792">
    <property type="entry name" value="Tscrpt_reg_LuxR_C"/>
</dbReference>
<feature type="domain" description="HTH luxR-type" evidence="4">
    <location>
        <begin position="141"/>
        <end position="206"/>
    </location>
</feature>
<evidence type="ECO:0000259" key="4">
    <source>
        <dbReference type="PROSITE" id="PS50043"/>
    </source>
</evidence>
<dbReference type="CDD" id="cd06170">
    <property type="entry name" value="LuxR_C_like"/>
    <property type="match status" value="1"/>
</dbReference>
<dbReference type="OrthoDB" id="4309410at2"/>
<protein>
    <submittedName>
        <fullName evidence="5">DNA-binding response regulator</fullName>
    </submittedName>
</protein>
<evidence type="ECO:0000256" key="2">
    <source>
        <dbReference type="ARBA" id="ARBA00023125"/>
    </source>
</evidence>
<organism evidence="5 6">
    <name type="scientific">Streptomyces kanamyceticus</name>
    <dbReference type="NCBI Taxonomy" id="1967"/>
    <lineage>
        <taxon>Bacteria</taxon>
        <taxon>Bacillati</taxon>
        <taxon>Actinomycetota</taxon>
        <taxon>Actinomycetes</taxon>
        <taxon>Kitasatosporales</taxon>
        <taxon>Streptomycetaceae</taxon>
        <taxon>Streptomyces</taxon>
    </lineage>
</organism>
<dbReference type="PANTHER" id="PTHR43214">
    <property type="entry name" value="TWO-COMPONENT RESPONSE REGULATOR"/>
    <property type="match status" value="1"/>
</dbReference>